<dbReference type="Gene3D" id="3.50.50.60">
    <property type="entry name" value="FAD/NAD(P)-binding domain"/>
    <property type="match status" value="2"/>
</dbReference>
<dbReference type="GO" id="GO:0004174">
    <property type="term" value="F:electron-transferring-flavoprotein dehydrogenase activity"/>
    <property type="evidence" value="ECO:0007669"/>
    <property type="project" value="TreeGrafter"/>
</dbReference>
<dbReference type="InterPro" id="IPR023753">
    <property type="entry name" value="FAD/NAD-binding_dom"/>
</dbReference>
<reference evidence="2" key="1">
    <citation type="submission" date="2020-03" db="EMBL/GenBank/DDBJ databases">
        <title>Site-based positive gene gene selection in Geosmithia morbida across the United States reveals a broad range of putative effectors and factors for local host and environmental adapation.</title>
        <authorList>
            <person name="Onufrak A."/>
            <person name="Murdoch R.W."/>
            <person name="Gazis R."/>
            <person name="Huff M."/>
            <person name="Staton M."/>
            <person name="Klingeman W."/>
            <person name="Hadziabdic D."/>
        </authorList>
    </citation>
    <scope>NUCLEOTIDE SEQUENCE</scope>
    <source>
        <strain evidence="2">1262</strain>
    </source>
</reference>
<dbReference type="AlphaFoldDB" id="A0A9P4YTR9"/>
<dbReference type="SUPFAM" id="SSF51905">
    <property type="entry name" value="FAD/NAD(P)-binding domain"/>
    <property type="match status" value="1"/>
</dbReference>
<name>A0A9P4YTR9_9HYPO</name>
<keyword evidence="3" id="KW-1185">Reference proteome</keyword>
<dbReference type="Proteomes" id="UP000749293">
    <property type="component" value="Unassembled WGS sequence"/>
</dbReference>
<dbReference type="OrthoDB" id="202203at2759"/>
<gene>
    <name evidence="2" type="ORF">GMORB2_2037</name>
</gene>
<dbReference type="GO" id="GO:0050660">
    <property type="term" value="F:flavin adenine dinucleotide binding"/>
    <property type="evidence" value="ECO:0007669"/>
    <property type="project" value="TreeGrafter"/>
</dbReference>
<proteinExistence type="predicted"/>
<evidence type="ECO:0000313" key="3">
    <source>
        <dbReference type="Proteomes" id="UP000749293"/>
    </source>
</evidence>
<comment type="caution">
    <text evidence="2">The sequence shown here is derived from an EMBL/GenBank/DDBJ whole genome shotgun (WGS) entry which is preliminary data.</text>
</comment>
<dbReference type="EMBL" id="JAANYQ010000012">
    <property type="protein sequence ID" value="KAF4121629.1"/>
    <property type="molecule type" value="Genomic_DNA"/>
</dbReference>
<dbReference type="RefSeq" id="XP_035320281.1">
    <property type="nucleotide sequence ID" value="XM_035464017.1"/>
</dbReference>
<dbReference type="InterPro" id="IPR036188">
    <property type="entry name" value="FAD/NAD-bd_sf"/>
</dbReference>
<organism evidence="2 3">
    <name type="scientific">Geosmithia morbida</name>
    <dbReference type="NCBI Taxonomy" id="1094350"/>
    <lineage>
        <taxon>Eukaryota</taxon>
        <taxon>Fungi</taxon>
        <taxon>Dikarya</taxon>
        <taxon>Ascomycota</taxon>
        <taxon>Pezizomycotina</taxon>
        <taxon>Sordariomycetes</taxon>
        <taxon>Hypocreomycetidae</taxon>
        <taxon>Hypocreales</taxon>
        <taxon>Bionectriaceae</taxon>
        <taxon>Geosmithia</taxon>
    </lineage>
</organism>
<dbReference type="PANTHER" id="PTHR43735:SF24">
    <property type="entry name" value="NUCLEOTIDE-DISULPHIDE OXIDOREDUCTASE AMID-LIKE, PUTATIVE (AFU_ORTHOLOGUE AFUA_1G17180)-RELATED"/>
    <property type="match status" value="1"/>
</dbReference>
<accession>A0A9P4YTR9</accession>
<dbReference type="PANTHER" id="PTHR43735">
    <property type="entry name" value="APOPTOSIS-INDUCING FACTOR 1"/>
    <property type="match status" value="1"/>
</dbReference>
<protein>
    <submittedName>
        <fullName evidence="2">NADPH-dependent 2,4-dienoyl-CoA reductase, sulfur reductase, or a related oxidoreductase</fullName>
    </submittedName>
</protein>
<feature type="non-terminal residue" evidence="2">
    <location>
        <position position="1"/>
    </location>
</feature>
<evidence type="ECO:0000313" key="2">
    <source>
        <dbReference type="EMBL" id="KAF4121629.1"/>
    </source>
</evidence>
<dbReference type="GO" id="GO:0005737">
    <property type="term" value="C:cytoplasm"/>
    <property type="evidence" value="ECO:0007669"/>
    <property type="project" value="TreeGrafter"/>
</dbReference>
<feature type="domain" description="FAD/NAD(P)-binding" evidence="1">
    <location>
        <begin position="12"/>
        <end position="250"/>
    </location>
</feature>
<evidence type="ECO:0000259" key="1">
    <source>
        <dbReference type="Pfam" id="PF07992"/>
    </source>
</evidence>
<dbReference type="GeneID" id="55968267"/>
<sequence>MGSIPENTPRVRVFIAGGCYAGLSTAMNLLDLCRGQTPRMSRGEPYAHRDEYADKAWVRYADIPSLQPSHLPEGSTVTVLHGSVTGVDPSSKTASVLESATGQTTSHAYDYLVSTTGLRRVWPVVPQSTTKKAYLAEANGHIDAVARARHGVVVVGGGAVGIEMAAELKLVKPDVDVTLAHSRDKLLSSEGLSDECKDTAADLLREGGVSVLTGHRLASKTEVADADGVRYQLEFTNGHTMPASQVIMAMSNSVPATEHLPADVLDPEGYVRILPNLSLPASVPNAGSHFCGGDAVLWSGIKRCGGAMHHGHYMAVNIHQSILASHIPGYEAQFLELQEVPPMIGLAVGKKAVAYGPDVGTVSGEDVMYSYFRDDLGFD</sequence>
<dbReference type="Pfam" id="PF07992">
    <property type="entry name" value="Pyr_redox_2"/>
    <property type="match status" value="1"/>
</dbReference>
<dbReference type="PRINTS" id="PR00368">
    <property type="entry name" value="FADPNR"/>
</dbReference>